<dbReference type="Proteomes" id="UP000240325">
    <property type="component" value="Segment"/>
</dbReference>
<proteinExistence type="predicted"/>
<dbReference type="EMBL" id="MF782455">
    <property type="protein sequence ID" value="ATZ81232.1"/>
    <property type="molecule type" value="Genomic_DNA"/>
</dbReference>
<evidence type="ECO:0000313" key="2">
    <source>
        <dbReference type="Proteomes" id="UP000240325"/>
    </source>
</evidence>
<keyword evidence="2" id="KW-1185">Reference proteome</keyword>
<name>A0A2H4UWA7_9VIRU</name>
<protein>
    <submittedName>
        <fullName evidence="1">Uncharacterized protein</fullName>
    </submittedName>
</protein>
<accession>A0A2H4UWA7</accession>
<evidence type="ECO:0000313" key="1">
    <source>
        <dbReference type="EMBL" id="ATZ81232.1"/>
    </source>
</evidence>
<sequence>MNIIMSRDATKSMNGYSYQRLYALYFVTNYYDNNNGITMLKEEGDEDVDLFIDDNNKEVTQIKYYDSNKKESLAQGTGIFKVIESNIKNKTLNKINMYVYQKNNTPYTEIIKLWDDAIKNNNNVIIKYIIHTYMHYYIKSNIKCDSKDKKICKEKNCNCDFCILDMYKLENPISQDDEDIIKKMSLKIKNNIFEDYNKNEDDWLLFFKKFNFLDGKSIDELEKNINDNLKKIYVNDDKIIKENIDIKIDLLRCKIYNSLMTNGFDGNKKINIKTFLDGIKNETKKVLLYKNDELVNSFYIAFNTELNNQKNNIDYIHDMFYKTLKESIEMNIINNKEFIKSNLYNLYTVRNNDKLNKKQKRDINLIISYIYLTTFVLRKDELEYDDIIILVNHSHRVLNDKQNDDGTIKTIKESKPSLKIKKIIEKIYE</sequence>
<reference evidence="1" key="1">
    <citation type="journal article" date="2017" name="Elife">
        <title>The kinetoplastid-infecting Bodo saltans virus (BsV), a window into the most abundant giant viruses in the sea.</title>
        <authorList>
            <person name="Deeg C.M."/>
            <person name="Chow C.-E.T."/>
            <person name="Suttle C.A."/>
        </authorList>
    </citation>
    <scope>NUCLEOTIDE SEQUENCE</scope>
    <source>
        <strain evidence="1">NG1</strain>
    </source>
</reference>
<gene>
    <name evidence="1" type="ORF">BMW23_1189</name>
</gene>
<organism evidence="1">
    <name type="scientific">Bodo saltans virus</name>
    <dbReference type="NCBI Taxonomy" id="2024608"/>
    <lineage>
        <taxon>Viruses</taxon>
        <taxon>Varidnaviria</taxon>
        <taxon>Bamfordvirae</taxon>
        <taxon>Nucleocytoviricota</taxon>
        <taxon>Megaviricetes</taxon>
        <taxon>Imitervirales</taxon>
        <taxon>Mimiviridae</taxon>
        <taxon>Klosneuvirinae</taxon>
        <taxon>Theiavirus</taxon>
        <taxon>Theiavirus salishense</taxon>
    </lineage>
</organism>